<dbReference type="Proteomes" id="UP000604046">
    <property type="component" value="Unassembled WGS sequence"/>
</dbReference>
<name>A0A812TG14_9DINO</name>
<accession>A0A812TG14</accession>
<evidence type="ECO:0000313" key="2">
    <source>
        <dbReference type="EMBL" id="CAE7521276.1"/>
    </source>
</evidence>
<comment type="caution">
    <text evidence="2">The sequence shown here is derived from an EMBL/GenBank/DDBJ whole genome shotgun (WGS) entry which is preliminary data.</text>
</comment>
<proteinExistence type="predicted"/>
<dbReference type="AlphaFoldDB" id="A0A812TG14"/>
<evidence type="ECO:0000313" key="3">
    <source>
        <dbReference type="Proteomes" id="UP000604046"/>
    </source>
</evidence>
<evidence type="ECO:0000256" key="1">
    <source>
        <dbReference type="SAM" id="SignalP"/>
    </source>
</evidence>
<dbReference type="EMBL" id="CAJNDS010002546">
    <property type="protein sequence ID" value="CAE7521276.1"/>
    <property type="molecule type" value="Genomic_DNA"/>
</dbReference>
<organism evidence="2 3">
    <name type="scientific">Symbiodinium natans</name>
    <dbReference type="NCBI Taxonomy" id="878477"/>
    <lineage>
        <taxon>Eukaryota</taxon>
        <taxon>Sar</taxon>
        <taxon>Alveolata</taxon>
        <taxon>Dinophyceae</taxon>
        <taxon>Suessiales</taxon>
        <taxon>Symbiodiniaceae</taxon>
        <taxon>Symbiodinium</taxon>
    </lineage>
</organism>
<feature type="signal peptide" evidence="1">
    <location>
        <begin position="1"/>
        <end position="19"/>
    </location>
</feature>
<reference evidence="2" key="1">
    <citation type="submission" date="2021-02" db="EMBL/GenBank/DDBJ databases">
        <authorList>
            <person name="Dougan E. K."/>
            <person name="Rhodes N."/>
            <person name="Thang M."/>
            <person name="Chan C."/>
        </authorList>
    </citation>
    <scope>NUCLEOTIDE SEQUENCE</scope>
</reference>
<feature type="chain" id="PRO_5032651818" evidence="1">
    <location>
        <begin position="20"/>
        <end position="669"/>
    </location>
</feature>
<keyword evidence="3" id="KW-1185">Reference proteome</keyword>
<protein>
    <submittedName>
        <fullName evidence="2">Uncharacterized protein</fullName>
    </submittedName>
</protein>
<gene>
    <name evidence="2" type="ORF">SNAT2548_LOCUS29178</name>
</gene>
<sequence>MLHVLWWYLLLVRLQLAVSESCDSSDGGSESSFVALPPRTRRCLAANFKFPDLKRLAESGHFREVWGSSEEMEQWFREHFACRRSGLLQESMQFDVANFANVAKAMTTVDWKAIEWGKDIPIPMTKKEHNFGYGKLLVNGLYTMLAFAQSDSTDWRAYVQGLGSLLGEVALELVPGVGPILSAALTFALAFFQPEDDAMADLYNKIMAEVKLLIRAQEVKDAMSAAKGQLAGFMQMLSAMPTDFVVDPSSPLSKEQQWYNVLQRYISVMDASEFNIFGNEANCTMPMSVPMQPWSVKDASDDCLEFWASGAFIFQFQYVMIHLNTMAQMAAFGSKDQTMTVLSALQGKAKTYFSLLNASLLGLVKGLPPDPECKWIVPQPSLHIQGMFVSRANGGHMQDALWNGHSLRCVLGCIDAVQDDFDLKWAPGTNVNQVGNLGDYRSLPCSRPPIFITGSDVKPGTLDEKATFRLCSSFGFHYLSDLVTNETMLTFEPMVQALLNLSLGEDDSKEIMDWLTASPPGPNGSEAVNSTVIGEFCGPVCTYLSYNACNSEDNCQRASSVQDLIKCTEVCSEALEAFANSSKTRCNCKSIVCPAFKRGILNKLNNLPYESWYHDSDTLNPDSSKEVGPVVFAAWQASLLKTGGHQGQCEIECNRLFPITTLDVPNPWY</sequence>
<keyword evidence="1" id="KW-0732">Signal</keyword>